<feature type="transmembrane region" description="Helical" evidence="7">
    <location>
        <begin position="138"/>
        <end position="155"/>
    </location>
</feature>
<dbReference type="Proteomes" id="UP000819052">
    <property type="component" value="Unassembled WGS sequence"/>
</dbReference>
<feature type="transmembrane region" description="Helical" evidence="7">
    <location>
        <begin position="353"/>
        <end position="377"/>
    </location>
</feature>
<comment type="caution">
    <text evidence="8">The sequence shown here is derived from an EMBL/GenBank/DDBJ whole genome shotgun (WGS) entry which is preliminary data.</text>
</comment>
<dbReference type="InterPro" id="IPR022791">
    <property type="entry name" value="L-PG_synthase/AglD"/>
</dbReference>
<accession>A0ABX0LZ71</accession>
<evidence type="ECO:0000256" key="7">
    <source>
        <dbReference type="SAM" id="Phobius"/>
    </source>
</evidence>
<gene>
    <name evidence="8" type="ORF">F1609_03565</name>
</gene>
<dbReference type="PANTHER" id="PTHR37693">
    <property type="entry name" value="PHOSPHATIDYLGLYCEROL LYSYLTRANSFERASE"/>
    <property type="match status" value="1"/>
</dbReference>
<feature type="transmembrane region" description="Helical" evidence="7">
    <location>
        <begin position="429"/>
        <end position="452"/>
    </location>
</feature>
<reference evidence="8 9" key="1">
    <citation type="submission" date="2019-09" db="EMBL/GenBank/DDBJ databases">
        <title>Taxonomy of Antarctic Massilia spp.: description of Massilia rubra sp. nov., Massilia aquatica sp. nov., Massilia mucilaginosa sp. nov., Massilia frigida sp. nov. isolated from streams, lakes and regoliths.</title>
        <authorList>
            <person name="Holochova P."/>
            <person name="Sedlacek I."/>
            <person name="Kralova S."/>
            <person name="Maslanova I."/>
            <person name="Busse H.-J."/>
            <person name="Stankova E."/>
            <person name="Vrbovska V."/>
            <person name="Kovarovic V."/>
            <person name="Bartak M."/>
            <person name="Svec P."/>
            <person name="Pantucek R."/>
        </authorList>
    </citation>
    <scope>NUCLEOTIDE SEQUENCE [LARGE SCALE GENOMIC DNA]</scope>
    <source>
        <strain evidence="8 9">CCM 8693</strain>
    </source>
</reference>
<keyword evidence="2" id="KW-1003">Cell membrane</keyword>
<keyword evidence="9" id="KW-1185">Reference proteome</keyword>
<feature type="transmembrane region" description="Helical" evidence="7">
    <location>
        <begin position="167"/>
        <end position="191"/>
    </location>
</feature>
<organism evidence="8 9">
    <name type="scientific">Massilia aquatica</name>
    <dbReference type="NCBI Taxonomy" id="2609000"/>
    <lineage>
        <taxon>Bacteria</taxon>
        <taxon>Pseudomonadati</taxon>
        <taxon>Pseudomonadota</taxon>
        <taxon>Betaproteobacteria</taxon>
        <taxon>Burkholderiales</taxon>
        <taxon>Oxalobacteraceae</taxon>
        <taxon>Telluria group</taxon>
        <taxon>Massilia</taxon>
    </lineage>
</organism>
<dbReference type="Pfam" id="PF03706">
    <property type="entry name" value="LPG_synthase_TM"/>
    <property type="match status" value="1"/>
</dbReference>
<sequence>MARRPACARLRATGDGIAPRHRHGMPGPRQPRGAPDRRLRMVRRSQWRATGGTALRRAAPVCQRARCRRRPGRLHAALRARPHQPPLGAPAQATGPAPLAHARRIRRPGRTDHPHRRRPPGGGLPDLHRSDPTLLKKILFAVLFALTVYLTARFFSHASGASLGGVVALIGTIPLPLWLGLAVLTCLFYMLDWIRLRSMLAVLGHPLRFAQGLRLTCVSYFVTSITPSAELHTPAMMFVLGRQGVPMPHALAASVSKSIYMTLWICLVSCVTLTFGHAVPLPAPLQAGLPLLTAPLLGIALLLALMAFFPGPVMRWTERRAGAMKNGGLWQKTLLGVGQSAHAISAIGKSTDVQHLVCHLASVVFLLTYVAIGWLLATHFGFALTWLQALTIFSTSLMIAYLAPVPGAIGVAEVATSYMLDPALTPQGMAVAVTLRVLCWYLVAVPGAVVLAREFRLAGAWKLPKVFS</sequence>
<proteinExistence type="predicted"/>
<evidence type="ECO:0000313" key="9">
    <source>
        <dbReference type="Proteomes" id="UP000819052"/>
    </source>
</evidence>
<evidence type="ECO:0000256" key="5">
    <source>
        <dbReference type="ARBA" id="ARBA00023136"/>
    </source>
</evidence>
<evidence type="ECO:0000256" key="6">
    <source>
        <dbReference type="SAM" id="MobiDB-lite"/>
    </source>
</evidence>
<feature type="transmembrane region" description="Helical" evidence="7">
    <location>
        <begin position="389"/>
        <end position="409"/>
    </location>
</feature>
<protein>
    <submittedName>
        <fullName evidence="8">Flippase-like domain-containing protein</fullName>
    </submittedName>
</protein>
<dbReference type="NCBIfam" id="TIGR00374">
    <property type="entry name" value="flippase-like domain"/>
    <property type="match status" value="1"/>
</dbReference>
<name>A0ABX0LZ71_9BURK</name>
<feature type="transmembrane region" description="Helical" evidence="7">
    <location>
        <begin position="329"/>
        <end position="347"/>
    </location>
</feature>
<dbReference type="EMBL" id="VVIW01000002">
    <property type="protein sequence ID" value="NHZ39249.1"/>
    <property type="molecule type" value="Genomic_DNA"/>
</dbReference>
<keyword evidence="3 7" id="KW-0812">Transmembrane</keyword>
<evidence type="ECO:0000256" key="3">
    <source>
        <dbReference type="ARBA" id="ARBA00022692"/>
    </source>
</evidence>
<evidence type="ECO:0000256" key="4">
    <source>
        <dbReference type="ARBA" id="ARBA00022989"/>
    </source>
</evidence>
<comment type="subcellular location">
    <subcellularLocation>
        <location evidence="1">Cell membrane</location>
        <topology evidence="1">Multi-pass membrane protein</topology>
    </subcellularLocation>
</comment>
<evidence type="ECO:0000256" key="1">
    <source>
        <dbReference type="ARBA" id="ARBA00004651"/>
    </source>
</evidence>
<feature type="transmembrane region" description="Helical" evidence="7">
    <location>
        <begin position="259"/>
        <end position="279"/>
    </location>
</feature>
<dbReference type="PANTHER" id="PTHR37693:SF1">
    <property type="entry name" value="INTEGRAL MEMBRANE PROTEIN"/>
    <property type="match status" value="1"/>
</dbReference>
<feature type="transmembrane region" description="Helical" evidence="7">
    <location>
        <begin position="291"/>
        <end position="309"/>
    </location>
</feature>
<evidence type="ECO:0000313" key="8">
    <source>
        <dbReference type="EMBL" id="NHZ39249.1"/>
    </source>
</evidence>
<evidence type="ECO:0000256" key="2">
    <source>
        <dbReference type="ARBA" id="ARBA00022475"/>
    </source>
</evidence>
<feature type="compositionally biased region" description="Basic residues" evidence="6">
    <location>
        <begin position="101"/>
        <end position="119"/>
    </location>
</feature>
<feature type="region of interest" description="Disordered" evidence="6">
    <location>
        <begin position="13"/>
        <end position="38"/>
    </location>
</feature>
<keyword evidence="5 7" id="KW-0472">Membrane</keyword>
<feature type="region of interest" description="Disordered" evidence="6">
    <location>
        <begin position="80"/>
        <end position="128"/>
    </location>
</feature>
<keyword evidence="4 7" id="KW-1133">Transmembrane helix</keyword>